<dbReference type="VEuPathDB" id="FungiDB:ASPCADRAFT_208472"/>
<reference evidence="2" key="1">
    <citation type="journal article" date="2017" name="Genome Biol.">
        <title>Comparative genomics reveals high biological diversity and specific adaptations in the industrially and medically important fungal genus Aspergillus.</title>
        <authorList>
            <person name="de Vries R.P."/>
            <person name="Riley R."/>
            <person name="Wiebenga A."/>
            <person name="Aguilar-Osorio G."/>
            <person name="Amillis S."/>
            <person name="Uchima C.A."/>
            <person name="Anderluh G."/>
            <person name="Asadollahi M."/>
            <person name="Askin M."/>
            <person name="Barry K."/>
            <person name="Battaglia E."/>
            <person name="Bayram O."/>
            <person name="Benocci T."/>
            <person name="Braus-Stromeyer S.A."/>
            <person name="Caldana C."/>
            <person name="Canovas D."/>
            <person name="Cerqueira G.C."/>
            <person name="Chen F."/>
            <person name="Chen W."/>
            <person name="Choi C."/>
            <person name="Clum A."/>
            <person name="Dos Santos R.A."/>
            <person name="Damasio A.R."/>
            <person name="Diallinas G."/>
            <person name="Emri T."/>
            <person name="Fekete E."/>
            <person name="Flipphi M."/>
            <person name="Freyberg S."/>
            <person name="Gallo A."/>
            <person name="Gournas C."/>
            <person name="Habgood R."/>
            <person name="Hainaut M."/>
            <person name="Harispe M.L."/>
            <person name="Henrissat B."/>
            <person name="Hilden K.S."/>
            <person name="Hope R."/>
            <person name="Hossain A."/>
            <person name="Karabika E."/>
            <person name="Karaffa L."/>
            <person name="Karanyi Z."/>
            <person name="Krasevec N."/>
            <person name="Kuo A."/>
            <person name="Kusch H."/>
            <person name="LaButti K."/>
            <person name="Lagendijk E.L."/>
            <person name="Lapidus A."/>
            <person name="Levasseur A."/>
            <person name="Lindquist E."/>
            <person name="Lipzen A."/>
            <person name="Logrieco A.F."/>
            <person name="MacCabe A."/>
            <person name="Maekelae M.R."/>
            <person name="Malavazi I."/>
            <person name="Melin P."/>
            <person name="Meyer V."/>
            <person name="Mielnichuk N."/>
            <person name="Miskei M."/>
            <person name="Molnar A.P."/>
            <person name="Mule G."/>
            <person name="Ngan C.Y."/>
            <person name="Orejas M."/>
            <person name="Orosz E."/>
            <person name="Ouedraogo J.P."/>
            <person name="Overkamp K.M."/>
            <person name="Park H.-S."/>
            <person name="Perrone G."/>
            <person name="Piumi F."/>
            <person name="Punt P.J."/>
            <person name="Ram A.F."/>
            <person name="Ramon A."/>
            <person name="Rauscher S."/>
            <person name="Record E."/>
            <person name="Riano-Pachon D.M."/>
            <person name="Robert V."/>
            <person name="Roehrig J."/>
            <person name="Ruller R."/>
            <person name="Salamov A."/>
            <person name="Salih N.S."/>
            <person name="Samson R.A."/>
            <person name="Sandor E."/>
            <person name="Sanguinetti M."/>
            <person name="Schuetze T."/>
            <person name="Sepcic K."/>
            <person name="Shelest E."/>
            <person name="Sherlock G."/>
            <person name="Sophianopoulou V."/>
            <person name="Squina F.M."/>
            <person name="Sun H."/>
            <person name="Susca A."/>
            <person name="Todd R.B."/>
            <person name="Tsang A."/>
            <person name="Unkles S.E."/>
            <person name="van de Wiele N."/>
            <person name="van Rossen-Uffink D."/>
            <person name="Oliveira J.V."/>
            <person name="Vesth T.C."/>
            <person name="Visser J."/>
            <person name="Yu J.-H."/>
            <person name="Zhou M."/>
            <person name="Andersen M.R."/>
            <person name="Archer D.B."/>
            <person name="Baker S.E."/>
            <person name="Benoit I."/>
            <person name="Brakhage A.A."/>
            <person name="Braus G.H."/>
            <person name="Fischer R."/>
            <person name="Frisvad J.C."/>
            <person name="Goldman G.H."/>
            <person name="Houbraken J."/>
            <person name="Oakley B."/>
            <person name="Pocsi I."/>
            <person name="Scazzocchio C."/>
            <person name="Seiboth B."/>
            <person name="vanKuyk P.A."/>
            <person name="Wortman J."/>
            <person name="Dyer P.S."/>
            <person name="Grigoriev I.V."/>
        </authorList>
    </citation>
    <scope>NUCLEOTIDE SEQUENCE [LARGE SCALE GENOMIC DNA]</scope>
    <source>
        <strain evidence="2">ITEM 5010</strain>
    </source>
</reference>
<gene>
    <name evidence="1" type="ORF">ASPCADRAFT_208472</name>
</gene>
<accession>A0A1R3RJZ9</accession>
<dbReference type="EMBL" id="KV907501">
    <property type="protein sequence ID" value="OOF94808.1"/>
    <property type="molecule type" value="Genomic_DNA"/>
</dbReference>
<organism evidence="1 2">
    <name type="scientific">Aspergillus carbonarius (strain ITEM 5010)</name>
    <dbReference type="NCBI Taxonomy" id="602072"/>
    <lineage>
        <taxon>Eukaryota</taxon>
        <taxon>Fungi</taxon>
        <taxon>Dikarya</taxon>
        <taxon>Ascomycota</taxon>
        <taxon>Pezizomycotina</taxon>
        <taxon>Eurotiomycetes</taxon>
        <taxon>Eurotiomycetidae</taxon>
        <taxon>Eurotiales</taxon>
        <taxon>Aspergillaceae</taxon>
        <taxon>Aspergillus</taxon>
        <taxon>Aspergillus subgen. Circumdati</taxon>
    </lineage>
</organism>
<sequence>MIYRADLQIANDIDDTLVTLCPFVSLFTPPFAVLDASRQALSDSMRACKLEVSL</sequence>
<dbReference type="Proteomes" id="UP000188318">
    <property type="component" value="Unassembled WGS sequence"/>
</dbReference>
<proteinExistence type="predicted"/>
<evidence type="ECO:0000313" key="2">
    <source>
        <dbReference type="Proteomes" id="UP000188318"/>
    </source>
</evidence>
<dbReference type="AlphaFoldDB" id="A0A1R3RJZ9"/>
<protein>
    <submittedName>
        <fullName evidence="1">Uncharacterized protein</fullName>
    </submittedName>
</protein>
<name>A0A1R3RJZ9_ASPC5</name>
<keyword evidence="2" id="KW-1185">Reference proteome</keyword>
<evidence type="ECO:0000313" key="1">
    <source>
        <dbReference type="EMBL" id="OOF94808.1"/>
    </source>
</evidence>